<evidence type="ECO:0008006" key="4">
    <source>
        <dbReference type="Google" id="ProtNLM"/>
    </source>
</evidence>
<dbReference type="RefSeq" id="WP_141608825.1">
    <property type="nucleotide sequence ID" value="NZ_VIGC02000004.1"/>
</dbReference>
<protein>
    <recommendedName>
        <fullName evidence="4">DUF3782 domain-containing protein</fullName>
    </recommendedName>
</protein>
<gene>
    <name evidence="2" type="ORF">FKZ61_04230</name>
</gene>
<dbReference type="AlphaFoldDB" id="A0A540VKC8"/>
<keyword evidence="3" id="KW-1185">Reference proteome</keyword>
<evidence type="ECO:0000313" key="2">
    <source>
        <dbReference type="EMBL" id="TQE97229.1"/>
    </source>
</evidence>
<feature type="coiled-coil region" evidence="1">
    <location>
        <begin position="48"/>
        <end position="99"/>
    </location>
</feature>
<proteinExistence type="predicted"/>
<dbReference type="InParanoid" id="A0A540VKC8"/>
<evidence type="ECO:0000313" key="3">
    <source>
        <dbReference type="Proteomes" id="UP000317371"/>
    </source>
</evidence>
<dbReference type="EMBL" id="VIGC01000004">
    <property type="protein sequence ID" value="TQE97229.1"/>
    <property type="molecule type" value="Genomic_DNA"/>
</dbReference>
<keyword evidence="1" id="KW-0175">Coiled coil</keyword>
<comment type="caution">
    <text evidence="2">The sequence shown here is derived from an EMBL/GenBank/DDBJ whole genome shotgun (WGS) entry which is preliminary data.</text>
</comment>
<accession>A0A540VKC8</accession>
<sequence length="252" mass="28684">MALSSEQLRSIIDLIRRDPEARRQLLAALELEPLRELPGRVDGLGEKLDRLAAIVAELAEMQRRAEARLEGVEERLARLERLSEQLVESQLRMQEELQTIMRWQAGEEGRRRGEQYERSVELRASRLLGEGEGGRLQRDHIYRRLQALTARLPDLVDLPEEADPMLADLIWWKDDTYAVVEVSVRVDRLDVLRAAQRAETLRRAGVNALGVVIGEEWVAEDTAALAREKGVAWKIGRDLSQDLLAFRHAGTS</sequence>
<evidence type="ECO:0000256" key="1">
    <source>
        <dbReference type="SAM" id="Coils"/>
    </source>
</evidence>
<organism evidence="2 3">
    <name type="scientific">Litorilinea aerophila</name>
    <dbReference type="NCBI Taxonomy" id="1204385"/>
    <lineage>
        <taxon>Bacteria</taxon>
        <taxon>Bacillati</taxon>
        <taxon>Chloroflexota</taxon>
        <taxon>Caldilineae</taxon>
        <taxon>Caldilineales</taxon>
        <taxon>Caldilineaceae</taxon>
        <taxon>Litorilinea</taxon>
    </lineage>
</organism>
<name>A0A540VKC8_9CHLR</name>
<dbReference type="Proteomes" id="UP000317371">
    <property type="component" value="Unassembled WGS sequence"/>
</dbReference>
<reference evidence="2 3" key="1">
    <citation type="submission" date="2019-06" db="EMBL/GenBank/DDBJ databases">
        <title>Genome sequence of Litorilinea aerophila BAA-2444.</title>
        <authorList>
            <person name="Maclea K.S."/>
            <person name="Maurais E.G."/>
            <person name="Iannazzi L.C."/>
        </authorList>
    </citation>
    <scope>NUCLEOTIDE SEQUENCE [LARGE SCALE GENOMIC DNA]</scope>
    <source>
        <strain evidence="2 3">ATCC BAA-2444</strain>
    </source>
</reference>